<evidence type="ECO:0000256" key="2">
    <source>
        <dbReference type="SAM" id="MobiDB-lite"/>
    </source>
</evidence>
<dbReference type="InterPro" id="IPR008984">
    <property type="entry name" value="SMAD_FHA_dom_sf"/>
</dbReference>
<dbReference type="RefSeq" id="WP_258854469.1">
    <property type="nucleotide sequence ID" value="NZ_JANUGV010000001.1"/>
</dbReference>
<dbReference type="Gene3D" id="2.60.200.20">
    <property type="match status" value="1"/>
</dbReference>
<dbReference type="PROSITE" id="PS50006">
    <property type="entry name" value="FHA_DOMAIN"/>
    <property type="match status" value="1"/>
</dbReference>
<dbReference type="EMBL" id="JANUGV010000001">
    <property type="protein sequence ID" value="MCS0606664.1"/>
    <property type="molecule type" value="Genomic_DNA"/>
</dbReference>
<dbReference type="SUPFAM" id="SSF49879">
    <property type="entry name" value="SMAD/FHA domain"/>
    <property type="match status" value="1"/>
</dbReference>
<reference evidence="4 5" key="1">
    <citation type="submission" date="2022-08" db="EMBL/GenBank/DDBJ databases">
        <title>Reclassification of Massilia species as members of the genera Telluria, Duganella, Pseudoduganella, Mokoshia gen. nov. and Zemynaea gen. nov. using orthogonal and non-orthogonal genome-based approaches.</title>
        <authorList>
            <person name="Bowman J.P."/>
        </authorList>
    </citation>
    <scope>NUCLEOTIDE SEQUENCE [LARGE SCALE GENOMIC DNA]</scope>
    <source>
        <strain evidence="4 5">JCM 31607</strain>
    </source>
</reference>
<evidence type="ECO:0000256" key="1">
    <source>
        <dbReference type="ARBA" id="ARBA00006611"/>
    </source>
</evidence>
<dbReference type="SUPFAM" id="SSF52540">
    <property type="entry name" value="P-loop containing nucleoside triphosphate hydrolases"/>
    <property type="match status" value="1"/>
</dbReference>
<accession>A0ABT2BDR5</accession>
<comment type="caution">
    <text evidence="4">The sequence shown here is derived from an EMBL/GenBank/DDBJ whole genome shotgun (WGS) entry which is preliminary data.</text>
</comment>
<dbReference type="Gene3D" id="3.40.50.300">
    <property type="entry name" value="P-loop containing nucleotide triphosphate hydrolases"/>
    <property type="match status" value="1"/>
</dbReference>
<evidence type="ECO:0000313" key="5">
    <source>
        <dbReference type="Proteomes" id="UP001205861"/>
    </source>
</evidence>
<dbReference type="Pfam" id="PF00498">
    <property type="entry name" value="FHA"/>
    <property type="match status" value="1"/>
</dbReference>
<dbReference type="PANTHER" id="PTHR30486">
    <property type="entry name" value="TWITCHING MOTILITY PROTEIN PILT"/>
    <property type="match status" value="1"/>
</dbReference>
<dbReference type="InterPro" id="IPR050921">
    <property type="entry name" value="T4SS_GSP_E_ATPase"/>
</dbReference>
<dbReference type="Gene3D" id="3.30.450.380">
    <property type="match status" value="1"/>
</dbReference>
<dbReference type="Pfam" id="PF00437">
    <property type="entry name" value="T2SSE"/>
    <property type="match status" value="1"/>
</dbReference>
<gene>
    <name evidence="4" type="ORF">NX773_00605</name>
</gene>
<name>A0ABT2BDR5_9BURK</name>
<dbReference type="InterPro" id="IPR001482">
    <property type="entry name" value="T2SS/T4SS_dom"/>
</dbReference>
<proteinExistence type="inferred from homology"/>
<comment type="similarity">
    <text evidence="1">Belongs to the GSP E family.</text>
</comment>
<dbReference type="InterPro" id="IPR027417">
    <property type="entry name" value="P-loop_NTPase"/>
</dbReference>
<dbReference type="PANTHER" id="PTHR30486:SF15">
    <property type="entry name" value="TYPE II_IV SECRETION SYSTEM ATPASE"/>
    <property type="match status" value="1"/>
</dbReference>
<feature type="domain" description="FHA" evidence="3">
    <location>
        <begin position="22"/>
        <end position="71"/>
    </location>
</feature>
<dbReference type="SMART" id="SM00240">
    <property type="entry name" value="FHA"/>
    <property type="match status" value="1"/>
</dbReference>
<keyword evidence="5" id="KW-1185">Reference proteome</keyword>
<dbReference type="InterPro" id="IPR000253">
    <property type="entry name" value="FHA_dom"/>
</dbReference>
<organism evidence="4 5">
    <name type="scientific">Massilia solisilvae</name>
    <dbReference type="NCBI Taxonomy" id="1811225"/>
    <lineage>
        <taxon>Bacteria</taxon>
        <taxon>Pseudomonadati</taxon>
        <taxon>Pseudomonadota</taxon>
        <taxon>Betaproteobacteria</taxon>
        <taxon>Burkholderiales</taxon>
        <taxon>Oxalobacteraceae</taxon>
        <taxon>Telluria group</taxon>
        <taxon>Massilia</taxon>
    </lineage>
</organism>
<dbReference type="CDD" id="cd00060">
    <property type="entry name" value="FHA"/>
    <property type="match status" value="1"/>
</dbReference>
<dbReference type="CDD" id="cd01130">
    <property type="entry name" value="VirB11-like_ATPase"/>
    <property type="match status" value="1"/>
</dbReference>
<protein>
    <submittedName>
        <fullName evidence="4">ATPase, T2SS/T4P/T4SS family</fullName>
    </submittedName>
</protein>
<evidence type="ECO:0000313" key="4">
    <source>
        <dbReference type="EMBL" id="MCS0606664.1"/>
    </source>
</evidence>
<sequence>MFKIEIIHSDGSVKPLEVPDECVAGSSPRNDVHLDSWRVSKQHARFMKTPSGVLIEDMGSYLGLTVNGMRVTGQHGPLTPSDVISIGPYKLRVAEMPAIGTNRRAPSSPDRRAKGVVREYAGVERRRLQEDRRANAAAAGQVEALHVSAAPPAAEQLGQHHSLPDRHSPRQPRAPAPAPEEPARTLPPLSKQKQLEFEWRGRLHAALLERMDLRRHDVSKMSDAQLREETNNFILDIIGELQTAIPPELDRELLAKQVLDEAVGLGPLEELLEDNGVTEIMVNQFDKIFVERKGRLERHPLTFTSDRAVLGVIERIVTPLGRRIDESSPMVDARLKDGSRVNAIIPPLALKGPTLTIRKFAKRKMTAQDLVDLGSMSAEMAEFLEVCVAARRNIVVSGGTGSGKTTLLNILSNFIPHEERIITVEDAAELQLHHDHWVSLESRPANGEGKGAIPIRELVRNTLRMRPDRIVVGECRGGEALDMLQAMNTGHDGSLTTLHANSPRDGLARLETMVLMAGMDLPLTAIRDQIASAIHLIVQQTRFACGTRMVTSITEVTGIESGKLQLQELFRFANQGYGNGTKIRGYFTGCDMAPTFYEALRFSGRPLDMDIFKPVVANVEMDDGYDEVGEPELADGGFSHGAAG</sequence>
<evidence type="ECO:0000259" key="3">
    <source>
        <dbReference type="PROSITE" id="PS50006"/>
    </source>
</evidence>
<feature type="region of interest" description="Disordered" evidence="2">
    <location>
        <begin position="156"/>
        <end position="191"/>
    </location>
</feature>
<dbReference type="Proteomes" id="UP001205861">
    <property type="component" value="Unassembled WGS sequence"/>
</dbReference>